<dbReference type="GO" id="GO:0003924">
    <property type="term" value="F:GTPase activity"/>
    <property type="evidence" value="ECO:0007669"/>
    <property type="project" value="InterPro"/>
</dbReference>
<dbReference type="InterPro" id="IPR027417">
    <property type="entry name" value="P-loop_NTPase"/>
</dbReference>
<organism evidence="3 4">
    <name type="scientific">Pomacea canaliculata</name>
    <name type="common">Golden apple snail</name>
    <dbReference type="NCBI Taxonomy" id="400727"/>
    <lineage>
        <taxon>Eukaryota</taxon>
        <taxon>Metazoa</taxon>
        <taxon>Spiralia</taxon>
        <taxon>Lophotrochozoa</taxon>
        <taxon>Mollusca</taxon>
        <taxon>Gastropoda</taxon>
        <taxon>Caenogastropoda</taxon>
        <taxon>Architaenioglossa</taxon>
        <taxon>Ampullarioidea</taxon>
        <taxon>Ampullariidae</taxon>
        <taxon>Pomacea</taxon>
    </lineage>
</organism>
<protein>
    <recommendedName>
        <fullName evidence="2">Ig-like domain-containing protein</fullName>
    </recommendedName>
</protein>
<dbReference type="InterPro" id="IPR036179">
    <property type="entry name" value="Ig-like_dom_sf"/>
</dbReference>
<evidence type="ECO:0000313" key="4">
    <source>
        <dbReference type="Proteomes" id="UP000245119"/>
    </source>
</evidence>
<comment type="similarity">
    <text evidence="1">Belongs to the SIMIBI class G3E GTPase family. ArgK/MeaB subfamily.</text>
</comment>
<dbReference type="PROSITE" id="PS50835">
    <property type="entry name" value="IG_LIKE"/>
    <property type="match status" value="1"/>
</dbReference>
<dbReference type="SUPFAM" id="SSF48726">
    <property type="entry name" value="Immunoglobulin"/>
    <property type="match status" value="1"/>
</dbReference>
<proteinExistence type="inferred from homology"/>
<dbReference type="PANTHER" id="PTHR23408:SF3">
    <property type="entry name" value="METHYLMALONIC ACIDURIA TYPE A PROTEIN, MITOCHONDRIAL"/>
    <property type="match status" value="1"/>
</dbReference>
<dbReference type="GO" id="GO:0005737">
    <property type="term" value="C:cytoplasm"/>
    <property type="evidence" value="ECO:0007669"/>
    <property type="project" value="TreeGrafter"/>
</dbReference>
<dbReference type="CDD" id="cd00096">
    <property type="entry name" value="Ig"/>
    <property type="match status" value="1"/>
</dbReference>
<reference evidence="3 4" key="1">
    <citation type="submission" date="2018-04" db="EMBL/GenBank/DDBJ databases">
        <title>The genome of golden apple snail Pomacea canaliculata provides insight into stress tolerance and invasive adaptation.</title>
        <authorList>
            <person name="Liu C."/>
            <person name="Liu B."/>
            <person name="Ren Y."/>
            <person name="Zhang Y."/>
            <person name="Wang H."/>
            <person name="Li S."/>
            <person name="Jiang F."/>
            <person name="Yin L."/>
            <person name="Zhang G."/>
            <person name="Qian W."/>
            <person name="Fan W."/>
        </authorList>
    </citation>
    <scope>NUCLEOTIDE SEQUENCE [LARGE SCALE GENOMIC DNA]</scope>
    <source>
        <strain evidence="3">SZHN2017</strain>
        <tissue evidence="3">Muscle</tissue>
    </source>
</reference>
<keyword evidence="4" id="KW-1185">Reference proteome</keyword>
<dbReference type="GO" id="GO:0005525">
    <property type="term" value="F:GTP binding"/>
    <property type="evidence" value="ECO:0007669"/>
    <property type="project" value="InterPro"/>
</dbReference>
<dbReference type="SMART" id="SM00382">
    <property type="entry name" value="AAA"/>
    <property type="match status" value="3"/>
</dbReference>
<evidence type="ECO:0000256" key="1">
    <source>
        <dbReference type="ARBA" id="ARBA00009625"/>
    </source>
</evidence>
<dbReference type="Gene3D" id="3.40.50.300">
    <property type="entry name" value="P-loop containing nucleotide triphosphate hydrolases"/>
    <property type="match status" value="2"/>
</dbReference>
<feature type="domain" description="Ig-like" evidence="2">
    <location>
        <begin position="653"/>
        <end position="737"/>
    </location>
</feature>
<gene>
    <name evidence="3" type="ORF">C0Q70_17618</name>
</gene>
<dbReference type="Proteomes" id="UP000245119">
    <property type="component" value="Linkage Group LG11"/>
</dbReference>
<dbReference type="InterPro" id="IPR003599">
    <property type="entry name" value="Ig_sub"/>
</dbReference>
<name>A0A2T7NKY0_POMCA</name>
<dbReference type="SMART" id="SM00409">
    <property type="entry name" value="IG"/>
    <property type="match status" value="2"/>
</dbReference>
<dbReference type="InterPro" id="IPR007110">
    <property type="entry name" value="Ig-like_dom"/>
</dbReference>
<sequence length="2645" mass="297104">MPLDRTLRWYFEAKTRHILTLYLGDGEVSPQHILSRIRFDRYSFTNVLVRSSTVDPHTQNGTYTCHCKLSDPTSEAFCSELSDFIVTPEQSNEEDMKHDKAMQDILENVHQMADSEKEAMFVISQFDYNSYLSTLGDNFPYGLVVVVRSRLAVAGSADGQDDTMLVDEVKKEEVLRGELRKHRLKGLVDSDGKMNLRLPMFRRKTQNTFQNVSIQDSCLCAESLKSGNTTSQSPLPVPDNIKLVALPVTQEHAVCMTGKLFEATILHEHHLSVLKDPPPRVCLCGPPGTGKTRTLELIGRRWMSEGHDVLVISLYQTSLAASSMLCEILSRKTDRSHKQGSPRVSQGRVVPMAYDPKRYSVKDLVRALEDKLQLKEKLFILCDEVDNDGCLTENSPRNWQVKILASPISCPPAILKEKQLSEAAEVYNLAKWIPESHTRTPTEGPPVKYMYHGGEEHSEGNPQDCQACAEEAICYLQTLFTRKVTLTSESTSTSIAPGSPASELRLHDKDMMVLTESDVKENATFFELLRNCGFKTNNVRRRIFFALDCTNEPGYALGTNVTDRVVIKLPRTSRRQHVTYACRLQGSEPADFESCDTDIQYNGRLGTYDCRLVSYGPDSFFSCDLNIKLDGRSACDIPSVKLETETAVTCYFPEDLNKSRTDFRVYHHSREGSDAVLNCTWDGNILNCTTSEGFQFDRRVSRYLSLTITNATESHEGTYSCQSSGTEPFLYDNCSFTLQKAANSSCSVSNVKDLDLAELTCIFSVDISKARQDFRVIRLKGRGVTVVSCTWLDDQLDCTNEPGYALGTNVTDRVVITLPRTSRRQNVTYACHLHGSEPADSESCDVTFIADPVKVSYTTVIVVAIIGVASLIAIIISCMILLCRLRREKRRSLKRRASEDKLKLLRKKNKEITHNFINYLTSSCLKTYKDIDTRFYFVPSLYLNKNTYTPVEFAGEKVLITRPSTDTVLRHDQAMHDLLQNLYLLAQSENEAMFVISQFKYDNYLAMSQDVFNGHLLPMPDKLGELNKDYGNFDLLIVHRKYGLMVVVVRACGPEPGGDNEEKDDSNIFEEIDSGVRQLQNAEHMLQHVLSDQHWDVPVRKTLMLPNVSQEILRRVLKRNNMERLVDVEGRLNVPPPLFRRDKLKDALTASCFVQDKCLWAEQLNNGNTTWHLKQLMNCGLTNLDFSPIISHEQYLTVISRFCSPILEFSLSLPDIIPRDIIPVTCEHAVCLTGDLFESPILHEGHLFLLEEGSPRVGLLGPPGTGKTRTLELMGRRWRSQGHDVFVVSTWTTSRAASRMLFEILSKTKDGGRGKQGSRKGRVTLMEFDLMKESVTEVVQKLEDMSQKGKLFILCDEAEPDSNSSSFMTLCENLLEKVPALHLWYASCFHLKVASGWQGKQFVEPVSCPPAVLREQQLLQLANDCQMTEWTHTSKRQAPTQGPMIKHVHHTGDGHSGEDPSDCAICSNEVVNYLQSLFTETSVEPSIPGSSVVDILHSPPVDGMSGLHLYQHDVLVLTECDVQTDAMLLQVLAARGFTTEHFEESSLETFFKDTSERVLIAKGKHLRGIKKKVVIYLELTCSKMDIHLTQSSFTLHLVVAALVWTLYTSSRATVSAQGGLISCSVQSVKFKGNTSLICHFPENVQQTRRDFTVYYYRNKERPDAVLDCWWLSGNVDCFIAPGYKFSKKISREIFLEIPVVSGPQIGSYACQIASYGPDSISTCDLKLLLDGKSVCEVPSVQPDTQTSLSCFFPKDLNESKLGFTVYHYPIRGDADAVLNCDWKGDNLNCAVRKFNFENKVSDRLTLKIPRASQDQEGKYSCQTKGADILSYNNCSFSLQRAQKITSCSIQNVTEVQPTELRCNFNVDVGVARQNFKVVREGQDEDILTCTWPDGKLVCSTSPGYEFDNIVTNRLVVKVPRSSPTQNGTYTCHLQGFDPSDFQSCDFIVTPASVTSLDVGAVVGAVIAQTPQKTVSKEEQVTLLIKKEDVTQNFVKILKESSKEIYKMMETGFYFVPSLYVNKSTYSSEEFAGEQIFITQPSNEEDMKHDKAIQGILQNLHHMADSEKEAMFVISQFNYNSYLTTLKDTFSGHQLPMPAKLRQQDQNYGDFDLLIVHRQYGLVVVVVKTCSVGSGDGQDDTKLVDEVKKGVNQLLDAEHMLQHLLSDQQWNLAVHKTLMLPNISEGVLRGELGKHSLEGLVDSNGKMNLTLPMFRRKGTKKRNAFPNRIASQSPLPVPNTRSCDILPVTPEHAVCLTGKLFETTILHEDHLSVLKEAPPRVGLCGPPGTGKTRTLELIGRRWMSEGHDVHVVSLWQTSLAASFMLCEVLGKKTDRTHKEGSQQAPQGRVVPMACDLKRDNAKDIVRVLKDKFPQRGELFILCDEVDHDGNDTLFLYFCKKLVKKVPTVHLWFASCFIENIPTGWQAKLFLDPISCPSVILKEKDVLDAVELCKITKWTVDSNTRTPTQGPSVKYVYHIGEEHSEGDPQDCKACSEEVIRYLQPLFTGKPLLTSESALTANSPSIGTGSPASELCLQDKDMMLLTECDVKENMMCLEMLKNLGFKTKLIKAPQTDSILKDTRECVLIANGKDVHGIKRKIVVFLEAAPTKSKSKKPGKPPDYLNRVRCLTSCTSQLIWVRIPEKHNF</sequence>
<comment type="caution">
    <text evidence="3">The sequence shown here is derived from an EMBL/GenBank/DDBJ whole genome shotgun (WGS) entry which is preliminary data.</text>
</comment>
<dbReference type="OrthoDB" id="6370831at2759"/>
<dbReference type="InterPro" id="IPR003593">
    <property type="entry name" value="AAA+_ATPase"/>
</dbReference>
<accession>A0A2T7NKY0</accession>
<dbReference type="EMBL" id="PZQS01000011">
    <property type="protein sequence ID" value="PVD21816.1"/>
    <property type="molecule type" value="Genomic_DNA"/>
</dbReference>
<dbReference type="SUPFAM" id="SSF52540">
    <property type="entry name" value="P-loop containing nucleoside triphosphate hydrolases"/>
    <property type="match status" value="3"/>
</dbReference>
<evidence type="ECO:0000313" key="3">
    <source>
        <dbReference type="EMBL" id="PVD21816.1"/>
    </source>
</evidence>
<dbReference type="InterPro" id="IPR005129">
    <property type="entry name" value="GTPase_ArgK"/>
</dbReference>
<evidence type="ECO:0000259" key="2">
    <source>
        <dbReference type="PROSITE" id="PS50835"/>
    </source>
</evidence>
<dbReference type="PANTHER" id="PTHR23408">
    <property type="entry name" value="METHYLMALONYL-COA MUTASE"/>
    <property type="match status" value="1"/>
</dbReference>